<comment type="function">
    <text evidence="8">Conversion of 1,4-dihydroxy-2-naphthoate (DHNA) to demethylmenaquinone (DMK).</text>
</comment>
<evidence type="ECO:0000313" key="11">
    <source>
        <dbReference type="EMBL" id="QUC08873.1"/>
    </source>
</evidence>
<feature type="transmembrane region" description="Helical" evidence="8">
    <location>
        <begin position="71"/>
        <end position="95"/>
    </location>
</feature>
<feature type="compositionally biased region" description="Low complexity" evidence="10">
    <location>
        <begin position="9"/>
        <end position="21"/>
    </location>
</feature>
<feature type="transmembrane region" description="Helical" evidence="8">
    <location>
        <begin position="207"/>
        <end position="228"/>
    </location>
</feature>
<accession>A0ABX7Y8L7</accession>
<evidence type="ECO:0000256" key="5">
    <source>
        <dbReference type="ARBA" id="ARBA00022692"/>
    </source>
</evidence>
<evidence type="ECO:0000256" key="8">
    <source>
        <dbReference type="HAMAP-Rule" id="MF_01937"/>
    </source>
</evidence>
<dbReference type="PANTHER" id="PTHR13929:SF0">
    <property type="entry name" value="UBIA PRENYLTRANSFERASE DOMAIN-CONTAINING PROTEIN 1"/>
    <property type="match status" value="1"/>
</dbReference>
<feature type="transmembrane region" description="Helical" evidence="8">
    <location>
        <begin position="303"/>
        <end position="327"/>
    </location>
</feature>
<feature type="region of interest" description="Disordered" evidence="10">
    <location>
        <begin position="1"/>
        <end position="32"/>
    </location>
</feature>
<evidence type="ECO:0000256" key="9">
    <source>
        <dbReference type="NCBIfam" id="TIGR00751"/>
    </source>
</evidence>
<dbReference type="Proteomes" id="UP000678513">
    <property type="component" value="Chromosome"/>
</dbReference>
<dbReference type="InterPro" id="IPR004657">
    <property type="entry name" value="MenA"/>
</dbReference>
<reference evidence="11 12" key="1">
    <citation type="submission" date="2021-03" db="EMBL/GenBank/DDBJ databases">
        <title>Human Oral Microbial Genomes.</title>
        <authorList>
            <person name="Johnston C.D."/>
            <person name="Chen T."/>
            <person name="Dewhirst F.E."/>
        </authorList>
    </citation>
    <scope>NUCLEOTIDE SEQUENCE [LARGE SCALE GENOMIC DNA]</scope>
    <source>
        <strain evidence="11 12">DSMZ 100122</strain>
    </source>
</reference>
<dbReference type="EMBL" id="CP072384">
    <property type="protein sequence ID" value="QUC08873.1"/>
    <property type="molecule type" value="Genomic_DNA"/>
</dbReference>
<feature type="transmembrane region" description="Helical" evidence="8">
    <location>
        <begin position="129"/>
        <end position="147"/>
    </location>
</feature>
<gene>
    <name evidence="8" type="primary">menA</name>
    <name evidence="11" type="ORF">J5A65_03840</name>
</gene>
<feature type="transmembrane region" description="Helical" evidence="8">
    <location>
        <begin position="276"/>
        <end position="296"/>
    </location>
</feature>
<dbReference type="HAMAP" id="MF_01937">
    <property type="entry name" value="MenA_1"/>
    <property type="match status" value="1"/>
</dbReference>
<comment type="catalytic activity">
    <reaction evidence="8">
        <text>an all-trans-polyprenyl diphosphate + 1,4-dihydroxy-2-naphthoate + H(+) = a 2-demethylmenaquinol + CO2 + diphosphate</text>
        <dbReference type="Rhea" id="RHEA:26478"/>
        <dbReference type="Rhea" id="RHEA-COMP:9563"/>
        <dbReference type="Rhea" id="RHEA-COMP:9564"/>
        <dbReference type="ChEBI" id="CHEBI:11173"/>
        <dbReference type="ChEBI" id="CHEBI:15378"/>
        <dbReference type="ChEBI" id="CHEBI:16526"/>
        <dbReference type="ChEBI" id="CHEBI:33019"/>
        <dbReference type="ChEBI" id="CHEBI:55437"/>
        <dbReference type="ChEBI" id="CHEBI:58914"/>
        <dbReference type="EC" id="2.5.1.74"/>
    </reaction>
</comment>
<dbReference type="PIRSF" id="PIRSF005355">
    <property type="entry name" value="UBIAD1"/>
    <property type="match status" value="1"/>
</dbReference>
<protein>
    <recommendedName>
        <fullName evidence="8 9">1,4-dihydroxy-2-naphthoate octaprenyltransferase</fullName>
        <shortName evidence="8">DHNA-octaprenyltransferase</shortName>
        <ecNumber evidence="8 9">2.5.1.74</ecNumber>
    </recommendedName>
</protein>
<evidence type="ECO:0000256" key="10">
    <source>
        <dbReference type="SAM" id="MobiDB-lite"/>
    </source>
</evidence>
<keyword evidence="5 8" id="KW-0812">Transmembrane</keyword>
<evidence type="ECO:0000256" key="3">
    <source>
        <dbReference type="ARBA" id="ARBA00022475"/>
    </source>
</evidence>
<feature type="transmembrane region" description="Helical" evidence="8">
    <location>
        <begin position="249"/>
        <end position="270"/>
    </location>
</feature>
<evidence type="ECO:0000256" key="4">
    <source>
        <dbReference type="ARBA" id="ARBA00022679"/>
    </source>
</evidence>
<dbReference type="NCBIfam" id="NF004751">
    <property type="entry name" value="PRK06080.1-3"/>
    <property type="match status" value="1"/>
</dbReference>
<keyword evidence="3 8" id="KW-1003">Cell membrane</keyword>
<comment type="subcellular location">
    <subcellularLocation>
        <location evidence="8">Cell membrane</location>
        <topology evidence="8">Multi-pass membrane protein</topology>
    </subcellularLocation>
    <subcellularLocation>
        <location evidence="1">Membrane</location>
        <topology evidence="1">Multi-pass membrane protein</topology>
    </subcellularLocation>
</comment>
<feature type="transmembrane region" description="Helical" evidence="8">
    <location>
        <begin position="182"/>
        <end position="201"/>
    </location>
</feature>
<dbReference type="NCBIfam" id="TIGR00751">
    <property type="entry name" value="menA"/>
    <property type="match status" value="1"/>
</dbReference>
<organism evidence="11 12">
    <name type="scientific">Arachnia rubra</name>
    <dbReference type="NCBI Taxonomy" id="1547448"/>
    <lineage>
        <taxon>Bacteria</taxon>
        <taxon>Bacillati</taxon>
        <taxon>Actinomycetota</taxon>
        <taxon>Actinomycetes</taxon>
        <taxon>Propionibacteriales</taxon>
        <taxon>Propionibacteriaceae</taxon>
        <taxon>Arachnia</taxon>
    </lineage>
</organism>
<feature type="transmembrane region" description="Helical" evidence="8">
    <location>
        <begin position="153"/>
        <end position="170"/>
    </location>
</feature>
<feature type="compositionally biased region" description="Basic and acidic residues" evidence="10">
    <location>
        <begin position="23"/>
        <end position="32"/>
    </location>
</feature>
<dbReference type="GO" id="GO:0046428">
    <property type="term" value="F:1,4-dihydroxy-2-naphthoate polyprenyltransferase activity"/>
    <property type="evidence" value="ECO:0007669"/>
    <property type="project" value="UniProtKB-EC"/>
</dbReference>
<keyword evidence="2 8" id="KW-0474">Menaquinone biosynthesis</keyword>
<dbReference type="CDD" id="cd13962">
    <property type="entry name" value="PT_UbiA_UBIAD1"/>
    <property type="match status" value="1"/>
</dbReference>
<proteinExistence type="inferred from homology"/>
<evidence type="ECO:0000256" key="7">
    <source>
        <dbReference type="ARBA" id="ARBA00023136"/>
    </source>
</evidence>
<sequence length="329" mass="33736">MARPEKEGAPGAAPEPGEAGKQGCREPSDSRQHTRLADWVAGARPRTLPAAAAPILAGVAAGFESVPSPPLWRLVLLPLLCLGVALALQVGVNYANDYSDGIRGTDDVRVGPVRLTASGLARPRSVKRAAFLCFGAAAVLGGVIVVITGHWWLLLVGAASILAAWYYTGGPRPYGYRGLGEVMVFLFFGLVATVGTTFVTFGSAPPASWVAATGIGALASALLVVNNLRDLATDSASGKRTLATRLGDAGTRAFFVVLLVVGAVSVLGVMALTTPWAALGLLGFVLLFGPAARLLAGATGRDLISMLQATSVTELVMALGLLVGVVVGR</sequence>
<keyword evidence="4 8" id="KW-0808">Transferase</keyword>
<dbReference type="InterPro" id="IPR000537">
    <property type="entry name" value="UbiA_prenyltransferase"/>
</dbReference>
<comment type="pathway">
    <text evidence="8">Quinol/quinone metabolism; menaquinone biosynthesis; menaquinol from 1,4-dihydroxy-2-naphthoate: step 1/2.</text>
</comment>
<name>A0ABX7Y8L7_9ACTN</name>
<evidence type="ECO:0000256" key="6">
    <source>
        <dbReference type="ARBA" id="ARBA00022989"/>
    </source>
</evidence>
<comment type="similarity">
    <text evidence="8">Belongs to the MenA family. Type 1 subfamily.</text>
</comment>
<dbReference type="RefSeq" id="WP_212325521.1">
    <property type="nucleotide sequence ID" value="NZ_AP024463.1"/>
</dbReference>
<dbReference type="EC" id="2.5.1.74" evidence="8 9"/>
<dbReference type="PANTHER" id="PTHR13929">
    <property type="entry name" value="1,4-DIHYDROXY-2-NAPHTHOATE OCTAPRENYLTRANSFERASE"/>
    <property type="match status" value="1"/>
</dbReference>
<keyword evidence="12" id="KW-1185">Reference proteome</keyword>
<dbReference type="InterPro" id="IPR026046">
    <property type="entry name" value="UBIAD1"/>
</dbReference>
<evidence type="ECO:0000256" key="1">
    <source>
        <dbReference type="ARBA" id="ARBA00004141"/>
    </source>
</evidence>
<evidence type="ECO:0000256" key="2">
    <source>
        <dbReference type="ARBA" id="ARBA00022428"/>
    </source>
</evidence>
<dbReference type="Pfam" id="PF01040">
    <property type="entry name" value="UbiA"/>
    <property type="match status" value="1"/>
</dbReference>
<keyword evidence="6 8" id="KW-1133">Transmembrane helix</keyword>
<keyword evidence="7 8" id="KW-0472">Membrane</keyword>
<evidence type="ECO:0000313" key="12">
    <source>
        <dbReference type="Proteomes" id="UP000678513"/>
    </source>
</evidence>